<protein>
    <submittedName>
        <fullName evidence="2">Uncharacterized protein</fullName>
    </submittedName>
</protein>
<evidence type="ECO:0000313" key="2">
    <source>
        <dbReference type="WBParaSite" id="PEQ_0001370001-mRNA-1"/>
    </source>
</evidence>
<sequence>MEETRTASHNARFQDISTSELAVLTSSSVIAVNDPRK</sequence>
<dbReference type="AlphaFoldDB" id="A0A914S4H7"/>
<organism evidence="1 2">
    <name type="scientific">Parascaris equorum</name>
    <name type="common">Equine roundworm</name>
    <dbReference type="NCBI Taxonomy" id="6256"/>
    <lineage>
        <taxon>Eukaryota</taxon>
        <taxon>Metazoa</taxon>
        <taxon>Ecdysozoa</taxon>
        <taxon>Nematoda</taxon>
        <taxon>Chromadorea</taxon>
        <taxon>Rhabditida</taxon>
        <taxon>Spirurina</taxon>
        <taxon>Ascaridomorpha</taxon>
        <taxon>Ascaridoidea</taxon>
        <taxon>Ascarididae</taxon>
        <taxon>Parascaris</taxon>
    </lineage>
</organism>
<name>A0A914S4H7_PAREQ</name>
<accession>A0A914S4H7</accession>
<dbReference type="WBParaSite" id="PEQ_0001370001-mRNA-1">
    <property type="protein sequence ID" value="PEQ_0001370001-mRNA-1"/>
    <property type="gene ID" value="PEQ_0001370001"/>
</dbReference>
<reference evidence="2" key="1">
    <citation type="submission" date="2022-11" db="UniProtKB">
        <authorList>
            <consortium name="WormBaseParasite"/>
        </authorList>
    </citation>
    <scope>IDENTIFICATION</scope>
</reference>
<keyword evidence="1" id="KW-1185">Reference proteome</keyword>
<dbReference type="Proteomes" id="UP000887564">
    <property type="component" value="Unplaced"/>
</dbReference>
<proteinExistence type="predicted"/>
<evidence type="ECO:0000313" key="1">
    <source>
        <dbReference type="Proteomes" id="UP000887564"/>
    </source>
</evidence>